<dbReference type="Proteomes" id="UP001234178">
    <property type="component" value="Unassembled WGS sequence"/>
</dbReference>
<evidence type="ECO:0000313" key="1">
    <source>
        <dbReference type="EMBL" id="KAK4030739.1"/>
    </source>
</evidence>
<proteinExistence type="predicted"/>
<reference evidence="1 2" key="1">
    <citation type="journal article" date="2023" name="Nucleic Acids Res.">
        <title>The hologenome of Daphnia magna reveals possible DNA methylation and microbiome-mediated evolution of the host genome.</title>
        <authorList>
            <person name="Chaturvedi A."/>
            <person name="Li X."/>
            <person name="Dhandapani V."/>
            <person name="Marshall H."/>
            <person name="Kissane S."/>
            <person name="Cuenca-Cambronero M."/>
            <person name="Asole G."/>
            <person name="Calvet F."/>
            <person name="Ruiz-Romero M."/>
            <person name="Marangio P."/>
            <person name="Guigo R."/>
            <person name="Rago D."/>
            <person name="Mirbahai L."/>
            <person name="Eastwood N."/>
            <person name="Colbourne J.K."/>
            <person name="Zhou J."/>
            <person name="Mallon E."/>
            <person name="Orsini L."/>
        </authorList>
    </citation>
    <scope>NUCLEOTIDE SEQUENCE [LARGE SCALE GENOMIC DNA]</scope>
    <source>
        <strain evidence="1">LRV0_1</strain>
    </source>
</reference>
<protein>
    <submittedName>
        <fullName evidence="1">Uncharacterized protein</fullName>
    </submittedName>
</protein>
<accession>A0ABR0B029</accession>
<dbReference type="EMBL" id="JAOYFB010000039">
    <property type="protein sequence ID" value="KAK4030739.1"/>
    <property type="molecule type" value="Genomic_DNA"/>
</dbReference>
<organism evidence="1 2">
    <name type="scientific">Daphnia magna</name>
    <dbReference type="NCBI Taxonomy" id="35525"/>
    <lineage>
        <taxon>Eukaryota</taxon>
        <taxon>Metazoa</taxon>
        <taxon>Ecdysozoa</taxon>
        <taxon>Arthropoda</taxon>
        <taxon>Crustacea</taxon>
        <taxon>Branchiopoda</taxon>
        <taxon>Diplostraca</taxon>
        <taxon>Cladocera</taxon>
        <taxon>Anomopoda</taxon>
        <taxon>Daphniidae</taxon>
        <taxon>Daphnia</taxon>
    </lineage>
</organism>
<name>A0ABR0B029_9CRUS</name>
<sequence>MTIYSNSCSPNSCSNEGTALQSTSQEIHQLTIPKAPTVYVINVHILKNMSSECYQIKITTCEQ</sequence>
<keyword evidence="2" id="KW-1185">Reference proteome</keyword>
<comment type="caution">
    <text evidence="1">The sequence shown here is derived from an EMBL/GenBank/DDBJ whole genome shotgun (WGS) entry which is preliminary data.</text>
</comment>
<gene>
    <name evidence="1" type="ORF">OUZ56_024078</name>
</gene>
<evidence type="ECO:0000313" key="2">
    <source>
        <dbReference type="Proteomes" id="UP001234178"/>
    </source>
</evidence>